<reference evidence="3" key="1">
    <citation type="submission" date="2020-10" db="EMBL/GenBank/DDBJ databases">
        <authorList>
            <person name="Gilroy R."/>
        </authorList>
    </citation>
    <scope>NUCLEOTIDE SEQUENCE</scope>
    <source>
        <strain evidence="3">CHK184-25365</strain>
    </source>
</reference>
<dbReference type="PANTHER" id="PTHR43713:SF3">
    <property type="entry name" value="GLUTAMATE-1-SEMIALDEHYDE 2,1-AMINOMUTASE 1, CHLOROPLASTIC-RELATED"/>
    <property type="match status" value="1"/>
</dbReference>
<dbReference type="InterPro" id="IPR015421">
    <property type="entry name" value="PyrdxlP-dep_Trfase_major"/>
</dbReference>
<keyword evidence="3" id="KW-0808">Transferase</keyword>
<dbReference type="GO" id="GO:0008483">
    <property type="term" value="F:transaminase activity"/>
    <property type="evidence" value="ECO:0007669"/>
    <property type="project" value="UniProtKB-KW"/>
</dbReference>
<dbReference type="InterPro" id="IPR015424">
    <property type="entry name" value="PyrdxlP-dep_Trfase"/>
</dbReference>
<evidence type="ECO:0000313" key="4">
    <source>
        <dbReference type="Proteomes" id="UP000886749"/>
    </source>
</evidence>
<dbReference type="Gene3D" id="3.40.640.10">
    <property type="entry name" value="Type I PLP-dependent aspartate aminotransferase-like (Major domain)"/>
    <property type="match status" value="1"/>
</dbReference>
<proteinExistence type="predicted"/>
<dbReference type="Gene3D" id="3.90.1150.10">
    <property type="entry name" value="Aspartate Aminotransferase, domain 1"/>
    <property type="match status" value="1"/>
</dbReference>
<protein>
    <submittedName>
        <fullName evidence="3">Aminotransferase class III-fold pyridoxal phosphate-dependent enzyme</fullName>
    </submittedName>
</protein>
<keyword evidence="3" id="KW-0032">Aminotransferase</keyword>
<sequence>MSRSDELFAQAKKVIPGGVNSPVRAFRAVGRNPLFIQKGHQDLIQDVDGKEYLDYVMSWGPLVLGHARQEVLEVVTRAVQNGLTFGAPTQRETELAEEICGAGEYLEQVRLVNSG</sequence>
<comment type="caution">
    <text evidence="3">The sequence shown here is derived from an EMBL/GenBank/DDBJ whole genome shotgun (WGS) entry which is preliminary data.</text>
</comment>
<name>A0A9D1AH25_9FIRM</name>
<dbReference type="SUPFAM" id="SSF53383">
    <property type="entry name" value="PLP-dependent transferases"/>
    <property type="match status" value="1"/>
</dbReference>
<reference evidence="3" key="2">
    <citation type="journal article" date="2021" name="PeerJ">
        <title>Extensive microbial diversity within the chicken gut microbiome revealed by metagenomics and culture.</title>
        <authorList>
            <person name="Gilroy R."/>
            <person name="Ravi A."/>
            <person name="Getino M."/>
            <person name="Pursley I."/>
            <person name="Horton D.L."/>
            <person name="Alikhan N.F."/>
            <person name="Baker D."/>
            <person name="Gharbi K."/>
            <person name="Hall N."/>
            <person name="Watson M."/>
            <person name="Adriaenssens E.M."/>
            <person name="Foster-Nyarko E."/>
            <person name="Jarju S."/>
            <person name="Secka A."/>
            <person name="Antonio M."/>
            <person name="Oren A."/>
            <person name="Chaudhuri R.R."/>
            <person name="La Ragione R."/>
            <person name="Hildebrand F."/>
            <person name="Pallen M.J."/>
        </authorList>
    </citation>
    <scope>NUCLEOTIDE SEQUENCE</scope>
    <source>
        <strain evidence="3">CHK184-25365</strain>
    </source>
</reference>
<dbReference type="GO" id="GO:0030170">
    <property type="term" value="F:pyridoxal phosphate binding"/>
    <property type="evidence" value="ECO:0007669"/>
    <property type="project" value="InterPro"/>
</dbReference>
<feature type="non-terminal residue" evidence="3">
    <location>
        <position position="115"/>
    </location>
</feature>
<dbReference type="Proteomes" id="UP000886749">
    <property type="component" value="Unassembled WGS sequence"/>
</dbReference>
<dbReference type="PANTHER" id="PTHR43713">
    <property type="entry name" value="GLUTAMATE-1-SEMIALDEHYDE 2,1-AMINOMUTASE"/>
    <property type="match status" value="1"/>
</dbReference>
<evidence type="ECO:0000256" key="2">
    <source>
        <dbReference type="ARBA" id="ARBA00022898"/>
    </source>
</evidence>
<dbReference type="InterPro" id="IPR005814">
    <property type="entry name" value="Aminotrans_3"/>
</dbReference>
<evidence type="ECO:0000256" key="1">
    <source>
        <dbReference type="ARBA" id="ARBA00001933"/>
    </source>
</evidence>
<gene>
    <name evidence="3" type="ORF">IAB36_00730</name>
</gene>
<keyword evidence="2" id="KW-0663">Pyridoxal phosphate</keyword>
<dbReference type="AlphaFoldDB" id="A0A9D1AH25"/>
<dbReference type="InterPro" id="IPR015422">
    <property type="entry name" value="PyrdxlP-dep_Trfase_small"/>
</dbReference>
<dbReference type="EMBL" id="DVGY01000017">
    <property type="protein sequence ID" value="HIR40342.1"/>
    <property type="molecule type" value="Genomic_DNA"/>
</dbReference>
<accession>A0A9D1AH25</accession>
<organism evidence="3 4">
    <name type="scientific">Candidatus Egerieicola pullicola</name>
    <dbReference type="NCBI Taxonomy" id="2840775"/>
    <lineage>
        <taxon>Bacteria</taxon>
        <taxon>Bacillati</taxon>
        <taxon>Bacillota</taxon>
        <taxon>Clostridia</taxon>
        <taxon>Eubacteriales</taxon>
        <taxon>Oscillospiraceae</taxon>
        <taxon>Oscillospiraceae incertae sedis</taxon>
        <taxon>Candidatus Egerieicola</taxon>
    </lineage>
</organism>
<comment type="cofactor">
    <cofactor evidence="1">
        <name>pyridoxal 5'-phosphate</name>
        <dbReference type="ChEBI" id="CHEBI:597326"/>
    </cofactor>
</comment>
<dbReference type="Pfam" id="PF00202">
    <property type="entry name" value="Aminotran_3"/>
    <property type="match status" value="1"/>
</dbReference>
<evidence type="ECO:0000313" key="3">
    <source>
        <dbReference type="EMBL" id="HIR40342.1"/>
    </source>
</evidence>